<dbReference type="RefSeq" id="WP_104617623.1">
    <property type="nucleotide sequence ID" value="NZ_JBHLXZ010000081.1"/>
</dbReference>
<dbReference type="EMBL" id="MDEE01000074">
    <property type="protein sequence ID" value="PPU49059.1"/>
    <property type="molecule type" value="Genomic_DNA"/>
</dbReference>
<protein>
    <recommendedName>
        <fullName evidence="1">SnoaL-like domain-containing protein</fullName>
    </recommendedName>
</protein>
<dbReference type="InterPro" id="IPR032710">
    <property type="entry name" value="NTF2-like_dom_sf"/>
</dbReference>
<comment type="caution">
    <text evidence="2">The sequence shown here is derived from an EMBL/GenBank/DDBJ whole genome shotgun (WGS) entry which is preliminary data.</text>
</comment>
<gene>
    <name evidence="2" type="ORF">XdyCFBP7245_22590</name>
</gene>
<evidence type="ECO:0000313" key="2">
    <source>
        <dbReference type="EMBL" id="PPU49059.1"/>
    </source>
</evidence>
<sequence>MSPALPHAIACFFAASNAGDATELLPHLAIDAVVHDERREHRGAAAISAWLAQTQATTPYCVVPLGVHTQGEQVRVTAQVSGDFPQSPLQLEHMFQLVGGKIAALQIH</sequence>
<dbReference type="InterPro" id="IPR037401">
    <property type="entry name" value="SnoaL-like"/>
</dbReference>
<evidence type="ECO:0000259" key="1">
    <source>
        <dbReference type="Pfam" id="PF12680"/>
    </source>
</evidence>
<organism evidence="2 3">
    <name type="scientific">Xanthomonas dyei</name>
    <dbReference type="NCBI Taxonomy" id="743699"/>
    <lineage>
        <taxon>Bacteria</taxon>
        <taxon>Pseudomonadati</taxon>
        <taxon>Pseudomonadota</taxon>
        <taxon>Gammaproteobacteria</taxon>
        <taxon>Lysobacterales</taxon>
        <taxon>Lysobacteraceae</taxon>
        <taxon>Xanthomonas</taxon>
    </lineage>
</organism>
<accession>A0A2S7BUX7</accession>
<dbReference type="AlphaFoldDB" id="A0A2S7BUX7"/>
<proteinExistence type="predicted"/>
<dbReference type="Pfam" id="PF12680">
    <property type="entry name" value="SnoaL_2"/>
    <property type="match status" value="1"/>
</dbReference>
<dbReference type="Proteomes" id="UP000238908">
    <property type="component" value="Unassembled WGS sequence"/>
</dbReference>
<dbReference type="SUPFAM" id="SSF54427">
    <property type="entry name" value="NTF2-like"/>
    <property type="match status" value="1"/>
</dbReference>
<reference evidence="2 3" key="1">
    <citation type="submission" date="2016-08" db="EMBL/GenBank/DDBJ databases">
        <authorList>
            <person name="Seilhamer J.J."/>
        </authorList>
    </citation>
    <scope>NUCLEOTIDE SEQUENCE [LARGE SCALE GENOMIC DNA]</scope>
    <source>
        <strain evidence="2 3">CFBP7245</strain>
    </source>
</reference>
<evidence type="ECO:0000313" key="3">
    <source>
        <dbReference type="Proteomes" id="UP000238908"/>
    </source>
</evidence>
<feature type="domain" description="SnoaL-like" evidence="1">
    <location>
        <begin position="12"/>
        <end position="103"/>
    </location>
</feature>
<name>A0A2S7BUX7_9XANT</name>
<dbReference type="Gene3D" id="3.10.450.50">
    <property type="match status" value="1"/>
</dbReference>